<dbReference type="RefSeq" id="WP_082344847.1">
    <property type="nucleotide sequence ID" value="NZ_CM125969.1"/>
</dbReference>
<dbReference type="Proteomes" id="UP000252167">
    <property type="component" value="Unassembled WGS sequence"/>
</dbReference>
<dbReference type="AlphaFoldDB" id="A0A365YGA6"/>
<name>A0A365YGA6_9MICC</name>
<comment type="caution">
    <text evidence="1">The sequence shown here is derived from an EMBL/GenBank/DDBJ whole genome shotgun (WGS) entry which is preliminary data.</text>
</comment>
<evidence type="ECO:0000313" key="2">
    <source>
        <dbReference type="Proteomes" id="UP000252167"/>
    </source>
</evidence>
<keyword evidence="2" id="KW-1185">Reference proteome</keyword>
<accession>A0A365YGA6</accession>
<proteinExistence type="predicted"/>
<protein>
    <submittedName>
        <fullName evidence="1">Uncharacterized protein</fullName>
    </submittedName>
</protein>
<sequence length="132" mass="14407">MKAAVSPDQRPGLRAYEDSVGLPFHELISQLREILGVRLVAYIGGVKSSRSVSTWADGSSVPGEVDQERLRHAFHAAALLRDRYDAITVQSWFKGMNPGLNDDAPAQVLRESDPIVGSRDVIVAAKSFAYGR</sequence>
<reference evidence="1 2" key="1">
    <citation type="submission" date="2018-01" db="EMBL/GenBank/DDBJ databases">
        <title>Glutamicibacter soli strain NHPC-3 Whole genome sequence and assembly.</title>
        <authorList>
            <person name="Choudhury P."/>
            <person name="Gupta D."/>
            <person name="Sengupta K."/>
            <person name="Jawed A."/>
            <person name="Sultana N."/>
            <person name="Saha P."/>
        </authorList>
    </citation>
    <scope>NUCLEOTIDE SEQUENCE [LARGE SCALE GENOMIC DNA]</scope>
    <source>
        <strain evidence="1 2">NHPC-3</strain>
    </source>
</reference>
<dbReference type="EMBL" id="POAF01000003">
    <property type="protein sequence ID" value="RBM01746.1"/>
    <property type="molecule type" value="Genomic_DNA"/>
</dbReference>
<organism evidence="1 2">
    <name type="scientific">Glutamicibacter soli</name>
    <dbReference type="NCBI Taxonomy" id="453836"/>
    <lineage>
        <taxon>Bacteria</taxon>
        <taxon>Bacillati</taxon>
        <taxon>Actinomycetota</taxon>
        <taxon>Actinomycetes</taxon>
        <taxon>Micrococcales</taxon>
        <taxon>Micrococcaceae</taxon>
        <taxon>Glutamicibacter</taxon>
    </lineage>
</organism>
<evidence type="ECO:0000313" key="1">
    <source>
        <dbReference type="EMBL" id="RBM01746.1"/>
    </source>
</evidence>
<gene>
    <name evidence="1" type="ORF">C1H84_07850</name>
</gene>